<comment type="function">
    <text evidence="11">Catalytic subunit of a heterodimeric structure-specific endonuclease that resolves DNA secondary structures generated during DNA repair and recombination. Has endonuclease activity towards branched DNA substrates, introducing single-strand cuts in duplex DNA close to junctions with ss-DNA.</text>
</comment>
<dbReference type="InterPro" id="IPR027520">
    <property type="entry name" value="Slx1"/>
</dbReference>
<comment type="subunit">
    <text evidence="11">Forms a heterodimer with a member of the SLX4 family.</text>
</comment>
<dbReference type="GO" id="GO:0008821">
    <property type="term" value="F:crossover junction DNA endonuclease activity"/>
    <property type="evidence" value="ECO:0000318"/>
    <property type="project" value="GO_Central"/>
</dbReference>
<evidence type="ECO:0000313" key="14">
    <source>
        <dbReference type="EnsemblMetazoa" id="XP_030847626"/>
    </source>
</evidence>
<dbReference type="Gene3D" id="3.30.40.10">
    <property type="entry name" value="Zinc/RING finger domain, C3HC4 (zinc finger)"/>
    <property type="match status" value="1"/>
</dbReference>
<dbReference type="GO" id="GO:0008270">
    <property type="term" value="F:zinc ion binding"/>
    <property type="evidence" value="ECO:0007669"/>
    <property type="project" value="UniProtKB-KW"/>
</dbReference>
<keyword evidence="10 11" id="KW-0539">Nucleus</keyword>
<dbReference type="SUPFAM" id="SSF57903">
    <property type="entry name" value="FYVE/PHD zinc finger"/>
    <property type="match status" value="1"/>
</dbReference>
<dbReference type="GeneID" id="578194"/>
<name>A0A7M7T1T2_STRPU</name>
<evidence type="ECO:0000313" key="15">
    <source>
        <dbReference type="Proteomes" id="UP000007110"/>
    </source>
</evidence>
<proteinExistence type="inferred from homology"/>
<feature type="region of interest" description="Disordered" evidence="12">
    <location>
        <begin position="173"/>
        <end position="217"/>
    </location>
</feature>
<keyword evidence="9 11" id="KW-0234">DNA repair</keyword>
<dbReference type="CDD" id="cd15489">
    <property type="entry name" value="PHD_SF"/>
    <property type="match status" value="1"/>
</dbReference>
<comment type="cofactor">
    <cofactor evidence="11">
        <name>a divalent metal cation</name>
        <dbReference type="ChEBI" id="CHEBI:60240"/>
    </cofactor>
</comment>
<comment type="subcellular location">
    <subcellularLocation>
        <location evidence="11">Nucleus</location>
    </subcellularLocation>
</comment>
<evidence type="ECO:0000256" key="7">
    <source>
        <dbReference type="ARBA" id="ARBA00022833"/>
    </source>
</evidence>
<evidence type="ECO:0000256" key="10">
    <source>
        <dbReference type="ARBA" id="ARBA00023242"/>
    </source>
</evidence>
<dbReference type="InterPro" id="IPR001965">
    <property type="entry name" value="Znf_PHD"/>
</dbReference>
<dbReference type="FunFam" id="3.40.1440.10:FF:000008">
    <property type="entry name" value="Structure-specific endonuclease subunit SLX1 homolog"/>
    <property type="match status" value="1"/>
</dbReference>
<evidence type="ECO:0000256" key="11">
    <source>
        <dbReference type="HAMAP-Rule" id="MF_03100"/>
    </source>
</evidence>
<keyword evidence="2 11" id="KW-0479">Metal-binding</keyword>
<dbReference type="InterPro" id="IPR013083">
    <property type="entry name" value="Znf_RING/FYVE/PHD"/>
</dbReference>
<feature type="compositionally biased region" description="Basic residues" evidence="12">
    <location>
        <begin position="189"/>
        <end position="198"/>
    </location>
</feature>
<evidence type="ECO:0000256" key="1">
    <source>
        <dbReference type="ARBA" id="ARBA00022722"/>
    </source>
</evidence>
<dbReference type="OrthoDB" id="24645at2759"/>
<reference evidence="14" key="2">
    <citation type="submission" date="2021-01" db="UniProtKB">
        <authorList>
            <consortium name="EnsemblMetazoa"/>
        </authorList>
    </citation>
    <scope>IDENTIFICATION</scope>
</reference>
<reference evidence="15" key="1">
    <citation type="submission" date="2015-02" db="EMBL/GenBank/DDBJ databases">
        <title>Genome sequencing for Strongylocentrotus purpuratus.</title>
        <authorList>
            <person name="Murali S."/>
            <person name="Liu Y."/>
            <person name="Vee V."/>
            <person name="English A."/>
            <person name="Wang M."/>
            <person name="Skinner E."/>
            <person name="Han Y."/>
            <person name="Muzny D.M."/>
            <person name="Worley K.C."/>
            <person name="Gibbs R.A."/>
        </authorList>
    </citation>
    <scope>NUCLEOTIDE SEQUENCE</scope>
</reference>
<dbReference type="InterPro" id="IPR011011">
    <property type="entry name" value="Znf_FYVE_PHD"/>
</dbReference>
<keyword evidence="7 11" id="KW-0862">Zinc</keyword>
<dbReference type="Pfam" id="PF21202">
    <property type="entry name" value="SLX1_C"/>
    <property type="match status" value="1"/>
</dbReference>
<keyword evidence="15" id="KW-1185">Reference proteome</keyword>
<evidence type="ECO:0000256" key="12">
    <source>
        <dbReference type="SAM" id="MobiDB-lite"/>
    </source>
</evidence>
<sequence length="318" mass="36612">MSGDMSHDNDNLPSSRKETILNVKMAKEVENFNGCYCLVSTNPRYKGWTYIGYTVDPKRRVGQHNKGSKFGGAYRTSGKGPWDMVLIIFGFPNEITALRFEWAWQHPTKSRRLRHIPRKTGKETAFQYRFRVVSNMLRVGPWCRLPLTVQWLMQEYKQEFDVRLQPPSHMPISYGQVTSTKVGGYGNPRRMKKRKGKKDKSSDSQNLSEEDDDVEAIPSSQTAGKRCIICGKRFQDDETMLTCLYPSCKAEYHMICVSKRFLKNDPDQLLPIEGSCPSCKEVVLWGDLIRKKQGCYAKLAEISEEDESDHWAEDLRST</sequence>
<dbReference type="Proteomes" id="UP000007110">
    <property type="component" value="Unassembled WGS sequence"/>
</dbReference>
<keyword evidence="4 11" id="KW-0227">DNA damage</keyword>
<dbReference type="CTD" id="548593"/>
<dbReference type="RefSeq" id="XP_030847626.1">
    <property type="nucleotide sequence ID" value="XM_030991766.1"/>
</dbReference>
<dbReference type="SMART" id="SM00249">
    <property type="entry name" value="PHD"/>
    <property type="match status" value="1"/>
</dbReference>
<dbReference type="KEGG" id="spu:578194"/>
<comment type="similarity">
    <text evidence="11">Belongs to the SLX1 family.</text>
</comment>
<evidence type="ECO:0000256" key="4">
    <source>
        <dbReference type="ARBA" id="ARBA00022763"/>
    </source>
</evidence>
<evidence type="ECO:0000256" key="3">
    <source>
        <dbReference type="ARBA" id="ARBA00022759"/>
    </source>
</evidence>
<protein>
    <recommendedName>
        <fullName evidence="11">Structure-specific endonuclease subunit SLX1 homolog</fullName>
        <ecNumber evidence="11">3.1.-.-</ecNumber>
    </recommendedName>
</protein>
<dbReference type="HAMAP" id="MF_03100">
    <property type="entry name" value="Endonuc_su_Slx1"/>
    <property type="match status" value="1"/>
</dbReference>
<dbReference type="InterPro" id="IPR000305">
    <property type="entry name" value="GIY-YIG_endonuc"/>
</dbReference>
<evidence type="ECO:0000259" key="13">
    <source>
        <dbReference type="PROSITE" id="PS50164"/>
    </source>
</evidence>
<dbReference type="Pfam" id="PF01541">
    <property type="entry name" value="GIY-YIG"/>
    <property type="match status" value="1"/>
</dbReference>
<keyword evidence="3 11" id="KW-0255">Endonuclease</keyword>
<dbReference type="GO" id="GO:0017108">
    <property type="term" value="F:5'-flap endonuclease activity"/>
    <property type="evidence" value="ECO:0000318"/>
    <property type="project" value="GO_Central"/>
</dbReference>
<dbReference type="EC" id="3.1.-.-" evidence="11"/>
<keyword evidence="1 11" id="KW-0540">Nuclease</keyword>
<feature type="domain" description="GIY-YIG" evidence="13">
    <location>
        <begin position="31"/>
        <end position="114"/>
    </location>
</feature>
<dbReference type="InterPro" id="IPR050381">
    <property type="entry name" value="SLX1_endonuclease"/>
</dbReference>
<dbReference type="OMA" id="HNRGCDF"/>
<dbReference type="GO" id="GO:0033557">
    <property type="term" value="C:Slx1-Slx4 complex"/>
    <property type="evidence" value="ECO:0000318"/>
    <property type="project" value="GO_Central"/>
</dbReference>
<dbReference type="PANTHER" id="PTHR20208:SF10">
    <property type="entry name" value="STRUCTURE-SPECIFIC ENDONUCLEASE SUBUNIT SLX1"/>
    <property type="match status" value="1"/>
</dbReference>
<dbReference type="SUPFAM" id="SSF82771">
    <property type="entry name" value="GIY-YIG endonuclease"/>
    <property type="match status" value="1"/>
</dbReference>
<dbReference type="InterPro" id="IPR048749">
    <property type="entry name" value="SLX1_C"/>
</dbReference>
<keyword evidence="8 11" id="KW-0233">DNA recombination</keyword>
<evidence type="ECO:0000256" key="9">
    <source>
        <dbReference type="ARBA" id="ARBA00023204"/>
    </source>
</evidence>
<accession>A0A7M7T1T2</accession>
<dbReference type="InParanoid" id="A0A7M7T1T2"/>
<dbReference type="EnsemblMetazoa" id="XM_030991766">
    <property type="protein sequence ID" value="XP_030847626"/>
    <property type="gene ID" value="LOC578194"/>
</dbReference>
<dbReference type="Gene3D" id="3.40.1440.10">
    <property type="entry name" value="GIY-YIG endonuclease"/>
    <property type="match status" value="1"/>
</dbReference>
<dbReference type="CDD" id="cd10455">
    <property type="entry name" value="GIY-YIG_SLX1"/>
    <property type="match status" value="1"/>
</dbReference>
<feature type="zinc finger region" description="SLX1-type" evidence="11">
    <location>
        <begin position="227"/>
        <end position="279"/>
    </location>
</feature>
<evidence type="ECO:0000256" key="5">
    <source>
        <dbReference type="ARBA" id="ARBA00022771"/>
    </source>
</evidence>
<dbReference type="AlphaFoldDB" id="A0A7M7T1T2"/>
<evidence type="ECO:0000256" key="2">
    <source>
        <dbReference type="ARBA" id="ARBA00022723"/>
    </source>
</evidence>
<evidence type="ECO:0000256" key="6">
    <source>
        <dbReference type="ARBA" id="ARBA00022801"/>
    </source>
</evidence>
<dbReference type="GO" id="GO:0000724">
    <property type="term" value="P:double-strand break repair via homologous recombination"/>
    <property type="evidence" value="ECO:0000318"/>
    <property type="project" value="GO_Central"/>
</dbReference>
<dbReference type="InterPro" id="IPR035901">
    <property type="entry name" value="GIY-YIG_endonuc_sf"/>
</dbReference>
<evidence type="ECO:0000256" key="8">
    <source>
        <dbReference type="ARBA" id="ARBA00023172"/>
    </source>
</evidence>
<dbReference type="PROSITE" id="PS50164">
    <property type="entry name" value="GIY_YIG"/>
    <property type="match status" value="1"/>
</dbReference>
<dbReference type="PANTHER" id="PTHR20208">
    <property type="entry name" value="STRUCTURE-SPECIFIC ENDONUCLEASE SUBUNIT SLX1"/>
    <property type="match status" value="1"/>
</dbReference>
<keyword evidence="6 11" id="KW-0378">Hydrolase</keyword>
<keyword evidence="5 11" id="KW-0863">Zinc-finger</keyword>
<organism evidence="14 15">
    <name type="scientific">Strongylocentrotus purpuratus</name>
    <name type="common">Purple sea urchin</name>
    <dbReference type="NCBI Taxonomy" id="7668"/>
    <lineage>
        <taxon>Eukaryota</taxon>
        <taxon>Metazoa</taxon>
        <taxon>Echinodermata</taxon>
        <taxon>Eleutherozoa</taxon>
        <taxon>Echinozoa</taxon>
        <taxon>Echinoidea</taxon>
        <taxon>Euechinoidea</taxon>
        <taxon>Echinacea</taxon>
        <taxon>Camarodonta</taxon>
        <taxon>Echinidea</taxon>
        <taxon>Strongylocentrotidae</taxon>
        <taxon>Strongylocentrotus</taxon>
    </lineage>
</organism>